<dbReference type="InterPro" id="IPR025391">
    <property type="entry name" value="DUF4123"/>
</dbReference>
<comment type="caution">
    <text evidence="2">The sequence shown here is derived from an EMBL/GenBank/DDBJ whole genome shotgun (WGS) entry which is preliminary data.</text>
</comment>
<name>A0A3N9TL67_9VIBR</name>
<dbReference type="AlphaFoldDB" id="A0A3N9TL67"/>
<dbReference type="Pfam" id="PF13503">
    <property type="entry name" value="DUF4123"/>
    <property type="match status" value="1"/>
</dbReference>
<dbReference type="RefSeq" id="WP_124935673.1">
    <property type="nucleotide sequence ID" value="NZ_RJVQ01000001.1"/>
</dbReference>
<organism evidence="2 3">
    <name type="scientific">Vibrio viridaestus</name>
    <dbReference type="NCBI Taxonomy" id="2487322"/>
    <lineage>
        <taxon>Bacteria</taxon>
        <taxon>Pseudomonadati</taxon>
        <taxon>Pseudomonadota</taxon>
        <taxon>Gammaproteobacteria</taxon>
        <taxon>Vibrionales</taxon>
        <taxon>Vibrionaceae</taxon>
        <taxon>Vibrio</taxon>
    </lineage>
</organism>
<dbReference type="EMBL" id="RJVQ01000001">
    <property type="protein sequence ID" value="RQW65020.1"/>
    <property type="molecule type" value="Genomic_DNA"/>
</dbReference>
<evidence type="ECO:0000259" key="1">
    <source>
        <dbReference type="Pfam" id="PF13503"/>
    </source>
</evidence>
<reference evidence="2 3" key="1">
    <citation type="submission" date="2018-11" db="EMBL/GenBank/DDBJ databases">
        <title>Vibrio LJC006 sp. nov., isolated from seawater during the bloom of the enteromorpha.</title>
        <authorList>
            <person name="Liang J."/>
        </authorList>
    </citation>
    <scope>NUCLEOTIDE SEQUENCE [LARGE SCALE GENOMIC DNA]</scope>
    <source>
        <strain evidence="2 3">LJC006</strain>
    </source>
</reference>
<dbReference type="Proteomes" id="UP000281112">
    <property type="component" value="Unassembled WGS sequence"/>
</dbReference>
<protein>
    <submittedName>
        <fullName evidence="2">DUF4123 domain-containing protein</fullName>
    </submittedName>
</protein>
<accession>A0A3N9TL67</accession>
<gene>
    <name evidence="2" type="ORF">EES38_03025</name>
</gene>
<keyword evidence="3" id="KW-1185">Reference proteome</keyword>
<evidence type="ECO:0000313" key="3">
    <source>
        <dbReference type="Proteomes" id="UP000281112"/>
    </source>
</evidence>
<sequence length="287" mass="33766">MKKLLDEWVPDIDTSQPNDLYLFVDAGQIEQFAQKIYRVPGEIDLEPIYMLPPYDHLREVSPYIVKVTDSVKEWFIEQNSVTAGFFFSSQFEIDDLCEHFRQCIKVMTPYGSKVFLKMAQSEAACALLENDNPHFWFMLEQAWLPTRAGWKELDKPEHLENEIQWPLVLTESVWQEFGQIAWLTSLEGVQEHIQNYFPHLTDYSDFNRWLKEKAKEAYDQGFTSIQDLLFFFNIIGYLGEEAVYTNQYPDIYQLITSPSVRTPSQRIEQAAKLAYEYSQSMSNEQEQ</sequence>
<dbReference type="OrthoDB" id="6353266at2"/>
<feature type="domain" description="DUF4123" evidence="1">
    <location>
        <begin position="20"/>
        <end position="130"/>
    </location>
</feature>
<proteinExistence type="predicted"/>
<evidence type="ECO:0000313" key="2">
    <source>
        <dbReference type="EMBL" id="RQW65020.1"/>
    </source>
</evidence>